<reference evidence="2" key="2">
    <citation type="submission" date="2025-09" db="UniProtKB">
        <authorList>
            <consortium name="Ensembl"/>
        </authorList>
    </citation>
    <scope>IDENTIFICATION</scope>
</reference>
<keyword evidence="3" id="KW-1185">Reference proteome</keyword>
<dbReference type="AlphaFoldDB" id="A0A3Q2EBD3"/>
<evidence type="ECO:0000259" key="1">
    <source>
        <dbReference type="PROSITE" id="PS50824"/>
    </source>
</evidence>
<evidence type="ECO:0000313" key="2">
    <source>
        <dbReference type="Ensembl" id="ENSCVAP00000029753.1"/>
    </source>
</evidence>
<name>A0A3Q2EBD3_CYPVA</name>
<feature type="domain" description="Pyrin" evidence="1">
    <location>
        <begin position="1"/>
        <end position="90"/>
    </location>
</feature>
<evidence type="ECO:0000313" key="3">
    <source>
        <dbReference type="Proteomes" id="UP000265020"/>
    </source>
</evidence>
<dbReference type="PROSITE" id="PS50824">
    <property type="entry name" value="DAPIN"/>
    <property type="match status" value="1"/>
</dbReference>
<organism evidence="2 3">
    <name type="scientific">Cyprinodon variegatus</name>
    <name type="common">Sheepshead minnow</name>
    <dbReference type="NCBI Taxonomy" id="28743"/>
    <lineage>
        <taxon>Eukaryota</taxon>
        <taxon>Metazoa</taxon>
        <taxon>Chordata</taxon>
        <taxon>Craniata</taxon>
        <taxon>Vertebrata</taxon>
        <taxon>Euteleostomi</taxon>
        <taxon>Actinopterygii</taxon>
        <taxon>Neopterygii</taxon>
        <taxon>Teleostei</taxon>
        <taxon>Neoteleostei</taxon>
        <taxon>Acanthomorphata</taxon>
        <taxon>Ovalentaria</taxon>
        <taxon>Atherinomorphae</taxon>
        <taxon>Cyprinodontiformes</taxon>
        <taxon>Cyprinodontidae</taxon>
        <taxon>Cyprinodon</taxon>
    </lineage>
</organism>
<reference evidence="2" key="1">
    <citation type="submission" date="2025-08" db="UniProtKB">
        <authorList>
            <consortium name="Ensembl"/>
        </authorList>
    </citation>
    <scope>IDENTIFICATION</scope>
</reference>
<dbReference type="InterPro" id="IPR004020">
    <property type="entry name" value="DAPIN"/>
</dbReference>
<dbReference type="Ensembl" id="ENSCVAT00000023008.1">
    <property type="protein sequence ID" value="ENSCVAP00000029753.1"/>
    <property type="gene ID" value="ENSCVAG00000017750.1"/>
</dbReference>
<dbReference type="STRING" id="28743.ENSCVAP00000029753"/>
<dbReference type="Pfam" id="PF02758">
    <property type="entry name" value="PYRIN"/>
    <property type="match status" value="1"/>
</dbReference>
<dbReference type="Proteomes" id="UP000265020">
    <property type="component" value="Unassembled WGS sequence"/>
</dbReference>
<dbReference type="SMART" id="SM01289">
    <property type="entry name" value="PYRIN"/>
    <property type="match status" value="1"/>
</dbReference>
<dbReference type="OMA" id="TWNNIPP"/>
<accession>A0A3Q2EBD3</accession>
<protein>
    <recommendedName>
        <fullName evidence="1">Pyrin domain-containing protein</fullName>
    </recommendedName>
</protein>
<dbReference type="Gene3D" id="1.10.533.10">
    <property type="entry name" value="Death Domain, Fas"/>
    <property type="match status" value="1"/>
</dbReference>
<dbReference type="InterPro" id="IPR011029">
    <property type="entry name" value="DEATH-like_dom_sf"/>
</dbReference>
<proteinExistence type="predicted"/>
<dbReference type="SUPFAM" id="SSF47986">
    <property type="entry name" value="DEATH domain"/>
    <property type="match status" value="1"/>
</dbReference>
<dbReference type="GeneTree" id="ENSGT00940000177274"/>
<sequence length="93" mass="10917">MYSEENLSDFMDELTDDEFRRFKWHLKKETWNNIPPIKQAQLDKCDRLDTVDLMVQKYQLSGAATVMGIILEKQSRNDLINQTVSNLSPTRPI</sequence>